<keyword evidence="1" id="KW-0812">Transmembrane</keyword>
<dbReference type="AlphaFoldDB" id="A0A1G8I4Y7"/>
<name>A0A1G8I4Y7_9SPHI</name>
<dbReference type="EMBL" id="FNCG01000016">
    <property type="protein sequence ID" value="SDI13892.1"/>
    <property type="molecule type" value="Genomic_DNA"/>
</dbReference>
<accession>A0A1G8I4Y7</accession>
<evidence type="ECO:0000256" key="1">
    <source>
        <dbReference type="SAM" id="Phobius"/>
    </source>
</evidence>
<keyword evidence="1" id="KW-1133">Transmembrane helix</keyword>
<gene>
    <name evidence="2" type="ORF">SAMN05192573_116125</name>
</gene>
<evidence type="ECO:0000313" key="3">
    <source>
        <dbReference type="Proteomes" id="UP000199705"/>
    </source>
</evidence>
<keyword evidence="3" id="KW-1185">Reference proteome</keyword>
<sequence length="268" mass="29989">MENNENPIPVKQPKNSLALILIVAGCILIIGNLYFYIARQKRYTIKRQQLDSLAKQLDTANAKFEIGYGEMSIASYNKMKIAAGQKDHSPLVYPVMKNEIDDLITAGSYHPDYGISSTYLEQFTTLYRQKKLKPMGTAVACLIIKQVGKGKAESVKLDINRLKLDEVSEMFDPTDINKFTDPERAAKSFHSNSLQIDLGPMDTGEALLMPLYISNGFLRLTEGGDPPGWSVTAGPILLPVSLNYIKKDKRIQKIPLQEVLNRPIEILD</sequence>
<evidence type="ECO:0000313" key="2">
    <source>
        <dbReference type="EMBL" id="SDI13892.1"/>
    </source>
</evidence>
<organism evidence="2 3">
    <name type="scientific">Mucilaginibacter gossypii</name>
    <dbReference type="NCBI Taxonomy" id="551996"/>
    <lineage>
        <taxon>Bacteria</taxon>
        <taxon>Pseudomonadati</taxon>
        <taxon>Bacteroidota</taxon>
        <taxon>Sphingobacteriia</taxon>
        <taxon>Sphingobacteriales</taxon>
        <taxon>Sphingobacteriaceae</taxon>
        <taxon>Mucilaginibacter</taxon>
    </lineage>
</organism>
<proteinExistence type="predicted"/>
<keyword evidence="1" id="KW-0472">Membrane</keyword>
<feature type="transmembrane region" description="Helical" evidence="1">
    <location>
        <begin position="16"/>
        <end position="37"/>
    </location>
</feature>
<dbReference type="STRING" id="551996.SAMN05192573_116125"/>
<dbReference type="Proteomes" id="UP000199705">
    <property type="component" value="Unassembled WGS sequence"/>
</dbReference>
<reference evidence="3" key="1">
    <citation type="submission" date="2016-10" db="EMBL/GenBank/DDBJ databases">
        <authorList>
            <person name="Varghese N."/>
            <person name="Submissions S."/>
        </authorList>
    </citation>
    <scope>NUCLEOTIDE SEQUENCE [LARGE SCALE GENOMIC DNA]</scope>
    <source>
        <strain evidence="3">Gh-67</strain>
    </source>
</reference>
<dbReference type="RefSeq" id="WP_091173508.1">
    <property type="nucleotide sequence ID" value="NZ_FNCG01000016.1"/>
</dbReference>
<protein>
    <submittedName>
        <fullName evidence="2">Uncharacterized protein</fullName>
    </submittedName>
</protein>